<dbReference type="EMBL" id="FRAD01000004">
    <property type="protein sequence ID" value="SHJ54946.1"/>
    <property type="molecule type" value="Genomic_DNA"/>
</dbReference>
<evidence type="ECO:0000256" key="2">
    <source>
        <dbReference type="SAM" id="SignalP"/>
    </source>
</evidence>
<dbReference type="GO" id="GO:0004222">
    <property type="term" value="F:metalloendopeptidase activity"/>
    <property type="evidence" value="ECO:0007669"/>
    <property type="project" value="TreeGrafter"/>
</dbReference>
<dbReference type="InterPro" id="IPR055130">
    <property type="entry name" value="PreP_C"/>
</dbReference>
<organism evidence="4 5">
    <name type="scientific">Hathewaya proteolytica DSM 3090</name>
    <dbReference type="NCBI Taxonomy" id="1121331"/>
    <lineage>
        <taxon>Bacteria</taxon>
        <taxon>Bacillati</taxon>
        <taxon>Bacillota</taxon>
        <taxon>Clostridia</taxon>
        <taxon>Eubacteriales</taxon>
        <taxon>Clostridiaceae</taxon>
        <taxon>Hathewaya</taxon>
    </lineage>
</organism>
<dbReference type="InterPro" id="IPR007253">
    <property type="entry name" value="Cell_wall-bd_2"/>
</dbReference>
<dbReference type="Proteomes" id="UP000183952">
    <property type="component" value="Unassembled WGS sequence"/>
</dbReference>
<dbReference type="InterPro" id="IPR013578">
    <property type="entry name" value="Peptidase_M16C_assoc"/>
</dbReference>
<keyword evidence="2" id="KW-0732">Signal</keyword>
<dbReference type="SUPFAM" id="SSF63411">
    <property type="entry name" value="LuxS/MPP-like metallohydrolase"/>
    <property type="match status" value="4"/>
</dbReference>
<feature type="chain" id="PRO_5009918908" description="Peptidase M16C associated domain-containing protein" evidence="2">
    <location>
        <begin position="33"/>
        <end position="1330"/>
    </location>
</feature>
<feature type="domain" description="Peptidase M16C associated" evidence="3">
    <location>
        <begin position="509"/>
        <end position="759"/>
    </location>
</feature>
<dbReference type="Gene3D" id="3.40.50.12090">
    <property type="match status" value="1"/>
</dbReference>
<evidence type="ECO:0000313" key="4">
    <source>
        <dbReference type="EMBL" id="SHJ54946.1"/>
    </source>
</evidence>
<keyword evidence="1" id="KW-0175">Coiled coil</keyword>
<evidence type="ECO:0000313" key="5">
    <source>
        <dbReference type="Proteomes" id="UP000183952"/>
    </source>
</evidence>
<dbReference type="STRING" id="1121331.SAMN02745248_00364"/>
<dbReference type="InterPro" id="IPR011765">
    <property type="entry name" value="Pept_M16_N"/>
</dbReference>
<reference evidence="4 5" key="1">
    <citation type="submission" date="2016-11" db="EMBL/GenBank/DDBJ databases">
        <authorList>
            <person name="Jaros S."/>
            <person name="Januszkiewicz K."/>
            <person name="Wedrychowicz H."/>
        </authorList>
    </citation>
    <scope>NUCLEOTIDE SEQUENCE [LARGE SCALE GENOMIC DNA]</scope>
    <source>
        <strain evidence="4 5">DSM 3090</strain>
    </source>
</reference>
<feature type="coiled-coil region" evidence="1">
    <location>
        <begin position="1019"/>
        <end position="1046"/>
    </location>
</feature>
<dbReference type="Pfam" id="PF00675">
    <property type="entry name" value="Peptidase_M16"/>
    <property type="match status" value="1"/>
</dbReference>
<dbReference type="GO" id="GO:0046872">
    <property type="term" value="F:metal ion binding"/>
    <property type="evidence" value="ECO:0007669"/>
    <property type="project" value="InterPro"/>
</dbReference>
<evidence type="ECO:0000256" key="1">
    <source>
        <dbReference type="SAM" id="Coils"/>
    </source>
</evidence>
<dbReference type="PANTHER" id="PTHR43016:SF13">
    <property type="entry name" value="PRESEQUENCE PROTEASE, MITOCHONDRIAL"/>
    <property type="match status" value="1"/>
</dbReference>
<dbReference type="Pfam" id="PF08367">
    <property type="entry name" value="M16C_assoc"/>
    <property type="match status" value="1"/>
</dbReference>
<dbReference type="RefSeq" id="WP_072901673.1">
    <property type="nucleotide sequence ID" value="NZ_FRAD01000004.1"/>
</dbReference>
<dbReference type="Pfam" id="PF05193">
    <property type="entry name" value="Peptidase_M16_C"/>
    <property type="match status" value="1"/>
</dbReference>
<protein>
    <recommendedName>
        <fullName evidence="3">Peptidase M16C associated domain-containing protein</fullName>
    </recommendedName>
</protein>
<keyword evidence="5" id="KW-1185">Reference proteome</keyword>
<dbReference type="GO" id="GO:0016485">
    <property type="term" value="P:protein processing"/>
    <property type="evidence" value="ECO:0007669"/>
    <property type="project" value="TreeGrafter"/>
</dbReference>
<accession>A0A1M6K7H4</accession>
<name>A0A1M6K7H4_9CLOT</name>
<dbReference type="PANTHER" id="PTHR43016">
    <property type="entry name" value="PRESEQUENCE PROTEASE"/>
    <property type="match status" value="1"/>
</dbReference>
<feature type="signal peptide" evidence="2">
    <location>
        <begin position="1"/>
        <end position="32"/>
    </location>
</feature>
<dbReference type="Pfam" id="PF22516">
    <property type="entry name" value="PreP_C"/>
    <property type="match status" value="1"/>
</dbReference>
<dbReference type="SMART" id="SM01264">
    <property type="entry name" value="M16C_associated"/>
    <property type="match status" value="1"/>
</dbReference>
<dbReference type="InterPro" id="IPR007863">
    <property type="entry name" value="Peptidase_M16_C"/>
</dbReference>
<dbReference type="Pfam" id="PF04122">
    <property type="entry name" value="CW_binding_2"/>
    <property type="match status" value="3"/>
</dbReference>
<sequence length="1330" mass="151356">MLQRERRKINKLLSAIVCFLFMFSIVPITALADEVQAITTSAESSVEIKVGQVYSGFKLVDEKPLDDVVIKTFLHEKTGARLTYFENDDENKEFSIGFKTLPEDNTGVNHIIEHSVFGGSEKFPVKDLLSRLPSSLRCLFMNAFTSNDATIYPVASKYDKDFRALMDVYLDMVFNPNLLRDENIFRREGWRYELNSKDDELKINGIVYNEMKGYYSQTEGIFMQHEILKSLFPDTIYKYESGGHPDNIPELSYEQFKETYKKYYTPSNANIVLCGKMDILETLKFINDNHLSKFNKETVDSKIELQKPFDKMAEVETEYSISKNVSTENKSIMLLNYVVDTVKDRESLFALDKLSSILGDTSKSPLAKALKDAGYKGNMESVVIGNFQPVLSIILRDIDKSEKGKYEKIIKDTLAKIVDDGFDKELVNEYFKEPKDDKDDKDIGIYIPWNKYFIVAQQFLKYDLDCAKYVDASDIEENIKNAISKGDKYFEKYIQDKIINNKHCSLIMINPKPGLEEVRGQNLKKKLDEFKASLTPEKLDEIVGKTAEFKKWNDTPLTKEQIATIPTAEKNDDKVEYKKQERKEKNIDGVKVLYYPCKTDDDVYMNVHFNTNNVPQDKLNYLKLYTLLNGATNLHNASKEDFEKLCNDEEINLVAIEMNVPLVSTTGDFIPMIQLNGSFKIDKTSKAISAMKDMMMDIDYGDKKNIEQAINDQISFLDKLTTVNSEAIPRQSILSTFSDVNKHDSIEKTLQYKEFLKNIVENFSEEWPKTVKEIKEVEKKIFNKDNTMVSMTCDAEKVQILEDNCKVFIDALGDKPFVKEKYEFASTEKNMAYINNDKGLSVVKGGNFLKHGGTYNGSTMVTASIINEYLINTVRVKGGAYTVYCLPDLYGNIVMCSLNDPNIKETLDYYDATADYLKNLKMSQEELNKYISVTLNAIDQLMVMIEQPSIMMSQMDNNYLIKMDDNYLQIIRDEIVNTKPEDIRKFGEVLEKVLSENNYSVSGNKEKILENKELFSKVVDLSSSENNNTENLMEELQKKAMRINGTDRYETASNISSQVWQQADTAIICYGENYADALSAISLSKKYDAPILLTKTEKLDDSTKKALENLKVRNAIIIGGEGVVSSEVEKSLTSMGLSTERIFGKDRYETSLKVAEKLGEIHGIVLTTGKDYVSGLSMATYAANHNMAVLLVDNDDMSIEMSEYIKAQKVSEIYYAGNDKTIGKNILSVIPHGKRIFNDNRYSENIEILNNFKDSMNYENVFVVNGEDFADALCAAAVAAKTNAPVVFMNKKVEDSTKEYLKNVLSNTQFLIIIGSEGAVSNETLVEHFK</sequence>
<evidence type="ECO:0000259" key="3">
    <source>
        <dbReference type="SMART" id="SM01264"/>
    </source>
</evidence>
<dbReference type="OrthoDB" id="9762027at2"/>
<dbReference type="Gene3D" id="3.30.830.10">
    <property type="entry name" value="Metalloenzyme, LuxS/M16 peptidase-like"/>
    <property type="match status" value="4"/>
</dbReference>
<dbReference type="InterPro" id="IPR011249">
    <property type="entry name" value="Metalloenz_LuxS/M16"/>
</dbReference>
<proteinExistence type="predicted"/>
<gene>
    <name evidence="4" type="ORF">SAMN02745248_00364</name>
</gene>